<dbReference type="AlphaFoldDB" id="A0A7J6N5B9"/>
<feature type="compositionally biased region" description="Basic residues" evidence="1">
    <location>
        <begin position="250"/>
        <end position="263"/>
    </location>
</feature>
<organism evidence="2 3">
    <name type="scientific">Perkinsus olseni</name>
    <name type="common">Perkinsus atlanticus</name>
    <dbReference type="NCBI Taxonomy" id="32597"/>
    <lineage>
        <taxon>Eukaryota</taxon>
        <taxon>Sar</taxon>
        <taxon>Alveolata</taxon>
        <taxon>Perkinsozoa</taxon>
        <taxon>Perkinsea</taxon>
        <taxon>Perkinsida</taxon>
        <taxon>Perkinsidae</taxon>
        <taxon>Perkinsus</taxon>
    </lineage>
</organism>
<feature type="region of interest" description="Disordered" evidence="1">
    <location>
        <begin position="242"/>
        <end position="263"/>
    </location>
</feature>
<evidence type="ECO:0000313" key="3">
    <source>
        <dbReference type="Proteomes" id="UP000553632"/>
    </source>
</evidence>
<keyword evidence="3" id="KW-1185">Reference proteome</keyword>
<comment type="caution">
    <text evidence="2">The sequence shown here is derived from an EMBL/GenBank/DDBJ whole genome shotgun (WGS) entry which is preliminary data.</text>
</comment>
<evidence type="ECO:0000256" key="1">
    <source>
        <dbReference type="SAM" id="MobiDB-lite"/>
    </source>
</evidence>
<evidence type="ECO:0000313" key="2">
    <source>
        <dbReference type="EMBL" id="KAF4679119.1"/>
    </source>
</evidence>
<sequence length="263" mass="29292">MVSSPYIPKGINVNGGKYIASIYVKDEATGKYVRVYGALRGQLASAIEDRRLLEKAKEDGTTLEDMREMVRARRKEPTMPSNITKNRGGYVCRIFKTVNGEKRTIYGSWCTGVDEALAQREALLEARERGASYDRLVELATSFKAPRFRDAAAAAQVNEATLQRLEEGSPDQGPKRRRRQLTLCGDGVARPQSCRYTTGCDSLSSRTISGAVVQFHIIVTRRFVTASTLCVSECMHDSSSWMSHPSSSGFHKRKNRRVGKSMI</sequence>
<name>A0A7J6N5B9_PEROL</name>
<proteinExistence type="predicted"/>
<gene>
    <name evidence="2" type="ORF">FOZ63_001973</name>
</gene>
<protein>
    <submittedName>
        <fullName evidence="2">Uncharacterized protein</fullName>
    </submittedName>
</protein>
<dbReference type="Proteomes" id="UP000553632">
    <property type="component" value="Unassembled WGS sequence"/>
</dbReference>
<reference evidence="2 3" key="1">
    <citation type="submission" date="2020-04" db="EMBL/GenBank/DDBJ databases">
        <title>Perkinsus olseni comparative genomics.</title>
        <authorList>
            <person name="Bogema D.R."/>
        </authorList>
    </citation>
    <scope>NUCLEOTIDE SEQUENCE [LARGE SCALE GENOMIC DNA]</scope>
    <source>
        <strain evidence="2 3">ATCC PRA-207</strain>
    </source>
</reference>
<dbReference type="EMBL" id="JABANO010041344">
    <property type="protein sequence ID" value="KAF4679119.1"/>
    <property type="molecule type" value="Genomic_DNA"/>
</dbReference>
<accession>A0A7J6N5B9</accession>